<dbReference type="GO" id="GO:0006508">
    <property type="term" value="P:proteolysis"/>
    <property type="evidence" value="ECO:0007669"/>
    <property type="project" value="UniProtKB-KW"/>
</dbReference>
<dbReference type="Gene3D" id="3.10.450.40">
    <property type="match status" value="1"/>
</dbReference>
<dbReference type="OrthoDB" id="291295at2"/>
<evidence type="ECO:0000256" key="8">
    <source>
        <dbReference type="PIRSR" id="PIRSR623612-1"/>
    </source>
</evidence>
<dbReference type="Gene3D" id="3.10.450.490">
    <property type="match status" value="1"/>
</dbReference>
<dbReference type="InterPro" id="IPR002884">
    <property type="entry name" value="P_dom"/>
</dbReference>
<dbReference type="PANTHER" id="PTHR33794:SF1">
    <property type="entry name" value="BACILLOLYSIN"/>
    <property type="match status" value="1"/>
</dbReference>
<dbReference type="InterPro" id="IPR023612">
    <property type="entry name" value="Peptidase_M4"/>
</dbReference>
<comment type="caution">
    <text evidence="11">The sequence shown here is derived from an EMBL/GenBank/DDBJ whole genome shotgun (WGS) entry which is preliminary data.</text>
</comment>
<proteinExistence type="inferred from homology"/>
<evidence type="ECO:0000256" key="9">
    <source>
        <dbReference type="SAM" id="MobiDB-lite"/>
    </source>
</evidence>
<dbReference type="CDD" id="cd09597">
    <property type="entry name" value="M4_TLP"/>
    <property type="match status" value="1"/>
</dbReference>
<dbReference type="EMBL" id="PYBJ01000001">
    <property type="protein sequence ID" value="PSM44854.1"/>
    <property type="molecule type" value="Genomic_DNA"/>
</dbReference>
<dbReference type="InterPro" id="IPR050728">
    <property type="entry name" value="Zinc_Metalloprotease_M4"/>
</dbReference>
<dbReference type="SUPFAM" id="SSF49313">
    <property type="entry name" value="Cadherin-like"/>
    <property type="match status" value="1"/>
</dbReference>
<dbReference type="GO" id="GO:0016020">
    <property type="term" value="C:membrane"/>
    <property type="evidence" value="ECO:0007669"/>
    <property type="project" value="InterPro"/>
</dbReference>
<dbReference type="Proteomes" id="UP000240429">
    <property type="component" value="Unassembled WGS sequence"/>
</dbReference>
<evidence type="ECO:0000256" key="4">
    <source>
        <dbReference type="ARBA" id="ARBA00022729"/>
    </source>
</evidence>
<evidence type="ECO:0000256" key="5">
    <source>
        <dbReference type="ARBA" id="ARBA00022801"/>
    </source>
</evidence>
<dbReference type="PANTHER" id="PTHR33794">
    <property type="entry name" value="BACILLOLYSIN"/>
    <property type="match status" value="1"/>
</dbReference>
<evidence type="ECO:0000313" key="12">
    <source>
        <dbReference type="Proteomes" id="UP000240429"/>
    </source>
</evidence>
<feature type="compositionally biased region" description="Low complexity" evidence="9">
    <location>
        <begin position="22"/>
        <end position="45"/>
    </location>
</feature>
<dbReference type="InterPro" id="IPR008979">
    <property type="entry name" value="Galactose-bd-like_sf"/>
</dbReference>
<dbReference type="GO" id="GO:0004222">
    <property type="term" value="F:metalloendopeptidase activity"/>
    <property type="evidence" value="ECO:0007669"/>
    <property type="project" value="InterPro"/>
</dbReference>
<evidence type="ECO:0000256" key="1">
    <source>
        <dbReference type="ARBA" id="ARBA00009388"/>
    </source>
</evidence>
<dbReference type="InterPro" id="IPR013856">
    <property type="entry name" value="Peptidase_M4_domain"/>
</dbReference>
<dbReference type="InterPro" id="IPR015919">
    <property type="entry name" value="Cadherin-like_sf"/>
</dbReference>
<dbReference type="InterPro" id="IPR011096">
    <property type="entry name" value="FTP_domain"/>
</dbReference>
<keyword evidence="5" id="KW-0378">Hydrolase</keyword>
<dbReference type="GO" id="GO:0004252">
    <property type="term" value="F:serine-type endopeptidase activity"/>
    <property type="evidence" value="ECO:0007669"/>
    <property type="project" value="InterPro"/>
</dbReference>
<keyword evidence="2" id="KW-0645">Protease</keyword>
<dbReference type="Pfam" id="PF05345">
    <property type="entry name" value="He_PIG"/>
    <property type="match status" value="1"/>
</dbReference>
<evidence type="ECO:0000256" key="7">
    <source>
        <dbReference type="ARBA" id="ARBA00023049"/>
    </source>
</evidence>
<dbReference type="GO" id="GO:0005975">
    <property type="term" value="P:carbohydrate metabolic process"/>
    <property type="evidence" value="ECO:0007669"/>
    <property type="project" value="UniProtKB-ARBA"/>
</dbReference>
<evidence type="ECO:0000313" key="11">
    <source>
        <dbReference type="EMBL" id="PSM44854.1"/>
    </source>
</evidence>
<comment type="similarity">
    <text evidence="1">Belongs to the peptidase M4 family.</text>
</comment>
<keyword evidence="3" id="KW-0479">Metal-binding</keyword>
<organism evidence="11 12">
    <name type="scientific">Streptomyces dioscori</name>
    <dbReference type="NCBI Taxonomy" id="2109333"/>
    <lineage>
        <taxon>Bacteria</taxon>
        <taxon>Bacillati</taxon>
        <taxon>Actinomycetota</taxon>
        <taxon>Actinomycetes</taxon>
        <taxon>Kitasatosporales</taxon>
        <taxon>Streptomycetaceae</taxon>
        <taxon>Streptomyces</taxon>
        <taxon>Streptomyces aurantiacus group</taxon>
    </lineage>
</organism>
<dbReference type="Pfam" id="PF01483">
    <property type="entry name" value="P_proprotein"/>
    <property type="match status" value="1"/>
</dbReference>
<keyword evidence="7" id="KW-0482">Metalloprotease</keyword>
<evidence type="ECO:0000259" key="10">
    <source>
        <dbReference type="PROSITE" id="PS51829"/>
    </source>
</evidence>
<dbReference type="FunFam" id="2.60.120.260:FF:000149">
    <property type="entry name" value="Leupeptin-inactivating enzyme 1"/>
    <property type="match status" value="1"/>
</dbReference>
<evidence type="ECO:0000256" key="2">
    <source>
        <dbReference type="ARBA" id="ARBA00022670"/>
    </source>
</evidence>
<dbReference type="Gene3D" id="2.60.120.260">
    <property type="entry name" value="Galactose-binding domain-like"/>
    <property type="match status" value="1"/>
</dbReference>
<dbReference type="Gene3D" id="3.10.170.10">
    <property type="match status" value="1"/>
</dbReference>
<protein>
    <submittedName>
        <fullName evidence="11">Peptidase M4</fullName>
    </submittedName>
</protein>
<dbReference type="SUPFAM" id="SSF49785">
    <property type="entry name" value="Galactose-binding domain-like"/>
    <property type="match status" value="1"/>
</dbReference>
<evidence type="ECO:0000256" key="3">
    <source>
        <dbReference type="ARBA" id="ARBA00022723"/>
    </source>
</evidence>
<dbReference type="PRINTS" id="PR00730">
    <property type="entry name" value="THERMOLYSIN"/>
</dbReference>
<dbReference type="Pfam" id="PF02868">
    <property type="entry name" value="Peptidase_M4_C"/>
    <property type="match status" value="1"/>
</dbReference>
<keyword evidence="6" id="KW-0862">Zinc</keyword>
<accession>A0A2P8QF44</accession>
<dbReference type="Pfam" id="PF07504">
    <property type="entry name" value="FTP"/>
    <property type="match status" value="1"/>
</dbReference>
<reference evidence="11 12" key="1">
    <citation type="submission" date="2018-03" db="EMBL/GenBank/DDBJ databases">
        <title>Streptomyces dioscori sp. nov., a novel endophytic actinobacterium isolated from bulbil of Dioscorea bulbifera L.</title>
        <authorList>
            <person name="Zhikuan W."/>
        </authorList>
    </citation>
    <scope>NUCLEOTIDE SEQUENCE [LARGE SCALE GENOMIC DNA]</scope>
    <source>
        <strain evidence="11 12">A217</strain>
    </source>
</reference>
<dbReference type="Gene3D" id="1.10.390.10">
    <property type="entry name" value="Neutral Protease Domain 2"/>
    <property type="match status" value="1"/>
</dbReference>
<dbReference type="Gene3D" id="2.60.40.10">
    <property type="entry name" value="Immunoglobulins"/>
    <property type="match status" value="1"/>
</dbReference>
<dbReference type="PROSITE" id="PS51829">
    <property type="entry name" value="P_HOMO_B"/>
    <property type="match status" value="1"/>
</dbReference>
<dbReference type="InterPro" id="IPR001570">
    <property type="entry name" value="Peptidase_M4_C_domain"/>
</dbReference>
<feature type="active site" evidence="8">
    <location>
        <position position="447"/>
    </location>
</feature>
<name>A0A2P8QF44_9ACTN</name>
<feature type="region of interest" description="Disordered" evidence="9">
    <location>
        <begin position="14"/>
        <end position="85"/>
    </location>
</feature>
<keyword evidence="12" id="KW-1185">Reference proteome</keyword>
<feature type="domain" description="P/Homo B" evidence="10">
    <location>
        <begin position="712"/>
        <end position="835"/>
    </location>
</feature>
<dbReference type="InterPro" id="IPR027268">
    <property type="entry name" value="Peptidase_M4/M1_CTD_sf"/>
</dbReference>
<dbReference type="SUPFAM" id="SSF55486">
    <property type="entry name" value="Metalloproteases ('zincins'), catalytic domain"/>
    <property type="match status" value="1"/>
</dbReference>
<evidence type="ECO:0000256" key="6">
    <source>
        <dbReference type="ARBA" id="ARBA00022833"/>
    </source>
</evidence>
<dbReference type="AlphaFoldDB" id="A0A2P8QF44"/>
<feature type="active site" description="Proton donor" evidence="8">
    <location>
        <position position="534"/>
    </location>
</feature>
<dbReference type="Pfam" id="PF01447">
    <property type="entry name" value="Peptidase_M4"/>
    <property type="match status" value="1"/>
</dbReference>
<sequence>MSLCCRTFTLRSHRHTPHSHIPRTPTSHAPPSSPAPSCAPRAALLPAPPPFRAGRTPPDRSPSASTRRRPSQEEKTLSGPHRFTHRRRRAAALALTTASSLLVLGVQGAPVSAAPADPGSSPSKIVATPRAGAAQPALSPAARTALLKSATAKSGDTAKQLGLGSREKLVVKDVVKDADGTTHTRYERTYAGLPVLGGDLVLHVKKGRTTTTKATRATITVPTTTPKISATGAADKALAVGKAADVEKSAIEGKPRLVVWAAGSAKPVLAWESVVEGVQDDGTPSELHVVTDASTGKVAAEYEGVHTGTGHGQYNGEVSVGSTLSGSSYQLVDGDRAGQRTYDLNQGTSGTGTLFSDDNDVWGDGTPGNRQTAGVDVAFGAAATWDYYKDVHNRNGIRNDGVAAYSRAHYGNNYVNAFWQDSCFCMTYGDGAGNAAPLTSLDVAAHEMSHGVTAATANLTYSGESGGLNEATSDIFAAAVEFNAGLEADVPDYLVGEKIDINGDGTPLRYMDKPSKDSRSRDYWDASLGSIDVHYSSGPANHFFYLLSEGSGAKTINGVDYDSPTVDGVAVAGIGIENAADIWYRALSTYMTSSTNYAGARTATLQAATDLFGAYSDTYLAVAAAWAGINVGDRIALGTNLAPIDDQLSGVGQDVSLQIEAYTTNSDSPLTYEVTGLPDGLTASDGGLITGVPTTTGTSEVTVTVTDGTGSTASDTFEWRVANIYGSSTRVDIPDNGAAVESPITITGRPGNASATTEVYVNIVHTYRGDLTVDLVGPDGTVYSLLNRSGGSADNVNQTFTVNASAQPVDGTWKLRVRDVAAIDVGYIQQWRITP</sequence>
<keyword evidence="4" id="KW-0732">Signal</keyword>
<dbReference type="InterPro" id="IPR013783">
    <property type="entry name" value="Ig-like_fold"/>
</dbReference>
<dbReference type="GO" id="GO:0005509">
    <property type="term" value="F:calcium ion binding"/>
    <property type="evidence" value="ECO:0007669"/>
    <property type="project" value="InterPro"/>
</dbReference>
<gene>
    <name evidence="11" type="ORF">C6Y14_01685</name>
</gene>